<evidence type="ECO:0000313" key="3">
    <source>
        <dbReference type="EMBL" id="BBB28261.1"/>
    </source>
</evidence>
<dbReference type="SUPFAM" id="SSF46689">
    <property type="entry name" value="Homeodomain-like"/>
    <property type="match status" value="1"/>
</dbReference>
<reference evidence="3 4" key="1">
    <citation type="journal article" date="2008" name="Int. J. Syst. Evol. Microbiol.">
        <title>Neptunomonas japonica sp. nov., an Osedax japonicus symbiont-like bacterium isolated from sediment adjacent to sperm whale carcasses off Kagoshima, Japan.</title>
        <authorList>
            <person name="Miyazaki M."/>
            <person name="Nogi Y."/>
            <person name="Fujiwara Y."/>
            <person name="Kawato M."/>
            <person name="Kubokawa K."/>
            <person name="Horikoshi K."/>
        </authorList>
    </citation>
    <scope>NUCLEOTIDE SEQUENCE [LARGE SCALE GENOMIC DNA]</scope>
    <source>
        <strain evidence="3 4">JAMM 1380</strain>
    </source>
</reference>
<name>A0A7R6SUE8_9GAMM</name>
<dbReference type="GO" id="GO:0003677">
    <property type="term" value="F:DNA binding"/>
    <property type="evidence" value="ECO:0007669"/>
    <property type="project" value="UniProtKB-KW"/>
</dbReference>
<dbReference type="AlphaFoldDB" id="A0A7R6SUE8"/>
<dbReference type="KEGG" id="njp:NEJAP_0303"/>
<dbReference type="RefSeq" id="WP_236591023.1">
    <property type="nucleotide sequence ID" value="NZ_AP014546.1"/>
</dbReference>
<keyword evidence="1" id="KW-0238">DNA-binding</keyword>
<organism evidence="3 4">
    <name type="scientific">Neptunomonas japonica JAMM 1380</name>
    <dbReference type="NCBI Taxonomy" id="1441457"/>
    <lineage>
        <taxon>Bacteria</taxon>
        <taxon>Pseudomonadati</taxon>
        <taxon>Pseudomonadota</taxon>
        <taxon>Gammaproteobacteria</taxon>
        <taxon>Oceanospirillales</taxon>
        <taxon>Oceanospirillaceae</taxon>
        <taxon>Neptunomonas</taxon>
    </lineage>
</organism>
<evidence type="ECO:0000313" key="4">
    <source>
        <dbReference type="Proteomes" id="UP000595332"/>
    </source>
</evidence>
<evidence type="ECO:0000256" key="1">
    <source>
        <dbReference type="ARBA" id="ARBA00023125"/>
    </source>
</evidence>
<evidence type="ECO:0000259" key="2">
    <source>
        <dbReference type="Pfam" id="PF00440"/>
    </source>
</evidence>
<dbReference type="Pfam" id="PF00440">
    <property type="entry name" value="TetR_N"/>
    <property type="match status" value="1"/>
</dbReference>
<dbReference type="InterPro" id="IPR009057">
    <property type="entry name" value="Homeodomain-like_sf"/>
</dbReference>
<proteinExistence type="predicted"/>
<accession>A0A7R6SUE8</accession>
<protein>
    <submittedName>
        <fullName evidence="3">TetR family transcriptional regulator</fullName>
    </submittedName>
</protein>
<gene>
    <name evidence="3" type="ORF">NEJAP_0303</name>
</gene>
<sequence>MEDKQRLDKTAWINAGFRALCVNGPAALKAEPLARELGVSKGSFYWHFANLAAFREAMIEHWVAVATRGIIELVEAHSKNPDERLRYLVHLSTEPPPEAVGGRGAEGAIRCWGRADLVVAEQLRAVDAARLDFCSEQFLQLNFSAADARLRGRLLYASLIGLEDLDQSGLAVLRDDLQASLGVLL</sequence>
<dbReference type="EMBL" id="AP014546">
    <property type="protein sequence ID" value="BBB28261.1"/>
    <property type="molecule type" value="Genomic_DNA"/>
</dbReference>
<dbReference type="Proteomes" id="UP000595332">
    <property type="component" value="Chromosome"/>
</dbReference>
<keyword evidence="4" id="KW-1185">Reference proteome</keyword>
<dbReference type="InterPro" id="IPR001647">
    <property type="entry name" value="HTH_TetR"/>
</dbReference>
<dbReference type="Gene3D" id="1.10.357.10">
    <property type="entry name" value="Tetracycline Repressor, domain 2"/>
    <property type="match status" value="1"/>
</dbReference>
<feature type="domain" description="HTH tetR-type" evidence="2">
    <location>
        <begin position="15"/>
        <end position="56"/>
    </location>
</feature>